<keyword evidence="8" id="KW-0378">Hydrolase</keyword>
<dbReference type="Pfam" id="PF03167">
    <property type="entry name" value="UDG"/>
    <property type="match status" value="1"/>
</dbReference>
<dbReference type="GO" id="GO:0046872">
    <property type="term" value="F:metal ion binding"/>
    <property type="evidence" value="ECO:0007669"/>
    <property type="project" value="UniProtKB-KW"/>
</dbReference>
<dbReference type="CDD" id="cd10030">
    <property type="entry name" value="UDG-F4_TTUDGA_SPO1dp_like"/>
    <property type="match status" value="1"/>
</dbReference>
<keyword evidence="6" id="KW-0479">Metal-binding</keyword>
<dbReference type="AlphaFoldDB" id="A0A841KXF2"/>
<keyword evidence="14" id="KW-1185">Reference proteome</keyword>
<comment type="similarity">
    <text evidence="2">Belongs to the uracil-DNA glycosylase (UDG) superfamily. Type 4 (UDGa) family.</text>
</comment>
<evidence type="ECO:0000256" key="2">
    <source>
        <dbReference type="ARBA" id="ARBA00006521"/>
    </source>
</evidence>
<name>A0A841KXF2_9FIRM</name>
<dbReference type="EC" id="3.2.2.27" evidence="3"/>
<keyword evidence="7" id="KW-0227">DNA damage</keyword>
<evidence type="ECO:0000256" key="10">
    <source>
        <dbReference type="ARBA" id="ARBA00023014"/>
    </source>
</evidence>
<evidence type="ECO:0000256" key="7">
    <source>
        <dbReference type="ARBA" id="ARBA00022763"/>
    </source>
</evidence>
<dbReference type="SUPFAM" id="SSF52141">
    <property type="entry name" value="Uracil-DNA glycosylase-like"/>
    <property type="match status" value="1"/>
</dbReference>
<dbReference type="GO" id="GO:0006281">
    <property type="term" value="P:DNA repair"/>
    <property type="evidence" value="ECO:0007669"/>
    <property type="project" value="UniProtKB-KW"/>
</dbReference>
<dbReference type="EMBL" id="JACHEN010000032">
    <property type="protein sequence ID" value="MBB6218033.1"/>
    <property type="molecule type" value="Genomic_DNA"/>
</dbReference>
<dbReference type="SMART" id="SM00987">
    <property type="entry name" value="UreE_C"/>
    <property type="match status" value="1"/>
</dbReference>
<keyword evidence="13" id="KW-0548">Nucleotidyltransferase</keyword>
<dbReference type="PANTHER" id="PTHR33693:SF1">
    <property type="entry name" value="TYPE-4 URACIL-DNA GLYCOSYLASE"/>
    <property type="match status" value="1"/>
</dbReference>
<evidence type="ECO:0000259" key="12">
    <source>
        <dbReference type="SMART" id="SM00986"/>
    </source>
</evidence>
<dbReference type="GO" id="GO:0004844">
    <property type="term" value="F:uracil DNA N-glycosylase activity"/>
    <property type="evidence" value="ECO:0007669"/>
    <property type="project" value="UniProtKB-EC"/>
</dbReference>
<dbReference type="InterPro" id="IPR005273">
    <property type="entry name" value="Ura-DNA_glyco_family4"/>
</dbReference>
<dbReference type="SMART" id="SM00986">
    <property type="entry name" value="UDG"/>
    <property type="match status" value="1"/>
</dbReference>
<gene>
    <name evidence="13" type="ORF">HNQ80_004172</name>
</gene>
<dbReference type="GO" id="GO:0051539">
    <property type="term" value="F:4 iron, 4 sulfur cluster binding"/>
    <property type="evidence" value="ECO:0007669"/>
    <property type="project" value="UniProtKB-KW"/>
</dbReference>
<evidence type="ECO:0000313" key="14">
    <source>
        <dbReference type="Proteomes" id="UP000579281"/>
    </source>
</evidence>
<dbReference type="Proteomes" id="UP000579281">
    <property type="component" value="Unassembled WGS sequence"/>
</dbReference>
<comment type="caution">
    <text evidence="13">The sequence shown here is derived from an EMBL/GenBank/DDBJ whole genome shotgun (WGS) entry which is preliminary data.</text>
</comment>
<evidence type="ECO:0000256" key="11">
    <source>
        <dbReference type="ARBA" id="ARBA00023204"/>
    </source>
</evidence>
<keyword evidence="9" id="KW-0408">Iron</keyword>
<proteinExistence type="inferred from homology"/>
<evidence type="ECO:0000256" key="8">
    <source>
        <dbReference type="ARBA" id="ARBA00022801"/>
    </source>
</evidence>
<keyword evidence="11" id="KW-0234">DNA repair</keyword>
<evidence type="ECO:0000256" key="9">
    <source>
        <dbReference type="ARBA" id="ARBA00023004"/>
    </source>
</evidence>
<dbReference type="RefSeq" id="WP_243183455.1">
    <property type="nucleotide sequence ID" value="NZ_JACHEN010000032.1"/>
</dbReference>
<dbReference type="PANTHER" id="PTHR33693">
    <property type="entry name" value="TYPE-5 URACIL-DNA GLYCOSYLASE"/>
    <property type="match status" value="1"/>
</dbReference>
<dbReference type="InterPro" id="IPR005122">
    <property type="entry name" value="Uracil-DNA_glycosylase-like"/>
</dbReference>
<protein>
    <recommendedName>
        <fullName evidence="4">Type-4 uracil-DNA glycosylase</fullName>
        <ecNumber evidence="3">3.2.2.27</ecNumber>
    </recommendedName>
</protein>
<dbReference type="InterPro" id="IPR051536">
    <property type="entry name" value="UDG_Type-4/5"/>
</dbReference>
<organism evidence="13 14">
    <name type="scientific">Anaerosolibacter carboniphilus</name>
    <dbReference type="NCBI Taxonomy" id="1417629"/>
    <lineage>
        <taxon>Bacteria</taxon>
        <taxon>Bacillati</taxon>
        <taxon>Bacillota</taxon>
        <taxon>Clostridia</taxon>
        <taxon>Peptostreptococcales</taxon>
        <taxon>Thermotaleaceae</taxon>
        <taxon>Anaerosolibacter</taxon>
    </lineage>
</organism>
<evidence type="ECO:0000256" key="5">
    <source>
        <dbReference type="ARBA" id="ARBA00022485"/>
    </source>
</evidence>
<reference evidence="13 14" key="1">
    <citation type="submission" date="2020-08" db="EMBL/GenBank/DDBJ databases">
        <title>Genomic Encyclopedia of Type Strains, Phase IV (KMG-IV): sequencing the most valuable type-strain genomes for metagenomic binning, comparative biology and taxonomic classification.</title>
        <authorList>
            <person name="Goeker M."/>
        </authorList>
    </citation>
    <scope>NUCLEOTIDE SEQUENCE [LARGE SCALE GENOMIC DNA]</scope>
    <source>
        <strain evidence="13 14">DSM 103526</strain>
    </source>
</reference>
<evidence type="ECO:0000256" key="6">
    <source>
        <dbReference type="ARBA" id="ARBA00022723"/>
    </source>
</evidence>
<evidence type="ECO:0000256" key="3">
    <source>
        <dbReference type="ARBA" id="ARBA00012030"/>
    </source>
</evidence>
<accession>A0A841KXF2</accession>
<dbReference type="NCBIfam" id="TIGR00758">
    <property type="entry name" value="UDG_fam4"/>
    <property type="match status" value="1"/>
</dbReference>
<dbReference type="Gene3D" id="3.40.470.10">
    <property type="entry name" value="Uracil-DNA glycosylase-like domain"/>
    <property type="match status" value="1"/>
</dbReference>
<feature type="domain" description="Uracil-DNA glycosylase-like" evidence="12">
    <location>
        <begin position="28"/>
        <end position="174"/>
    </location>
</feature>
<dbReference type="InterPro" id="IPR036895">
    <property type="entry name" value="Uracil-DNA_glycosylase-like_sf"/>
</dbReference>
<keyword evidence="10" id="KW-0411">Iron-sulfur</keyword>
<evidence type="ECO:0000256" key="4">
    <source>
        <dbReference type="ARBA" id="ARBA00019403"/>
    </source>
</evidence>
<sequence>MYTLEELRGIVMGCHLCPLHQDRKNTVFGQGNPEAEILFIGEGPGQVEDDTGLAFVGPAGQLLTKAIEGIGLTREDVYIGNIVKCRPPHNRNPIKEEMEACIPYLKWQVKLIRPKIIICLGSIAATNIIDPSFKITKQRGTWYERKNIWIMATYHPSAVLRDSVKKRPFWEDFKMIRKKYDELIEDKSL</sequence>
<keyword evidence="13" id="KW-0808">Transferase</keyword>
<keyword evidence="5" id="KW-0004">4Fe-4S</keyword>
<comment type="catalytic activity">
    <reaction evidence="1">
        <text>Hydrolyzes single-stranded DNA or mismatched double-stranded DNA and polynucleotides, releasing free uracil.</text>
        <dbReference type="EC" id="3.2.2.27"/>
    </reaction>
</comment>
<evidence type="ECO:0000313" key="13">
    <source>
        <dbReference type="EMBL" id="MBB6218033.1"/>
    </source>
</evidence>
<evidence type="ECO:0000256" key="1">
    <source>
        <dbReference type="ARBA" id="ARBA00001400"/>
    </source>
</evidence>
<dbReference type="GO" id="GO:0016779">
    <property type="term" value="F:nucleotidyltransferase activity"/>
    <property type="evidence" value="ECO:0007669"/>
    <property type="project" value="UniProtKB-KW"/>
</dbReference>